<gene>
    <name evidence="1" type="ORF">LAESUDRAFT_324378</name>
</gene>
<dbReference type="EMBL" id="KV427641">
    <property type="protein sequence ID" value="KZT03756.1"/>
    <property type="molecule type" value="Genomic_DNA"/>
</dbReference>
<protein>
    <submittedName>
        <fullName evidence="1">Uncharacterized protein</fullName>
    </submittedName>
</protein>
<proteinExistence type="predicted"/>
<name>A0A165CYK3_9APHY</name>
<dbReference type="GeneID" id="63819050"/>
<evidence type="ECO:0000313" key="2">
    <source>
        <dbReference type="Proteomes" id="UP000076871"/>
    </source>
</evidence>
<reference evidence="1 2" key="1">
    <citation type="journal article" date="2016" name="Mol. Biol. Evol.">
        <title>Comparative Genomics of Early-Diverging Mushroom-Forming Fungi Provides Insights into the Origins of Lignocellulose Decay Capabilities.</title>
        <authorList>
            <person name="Nagy L.G."/>
            <person name="Riley R."/>
            <person name="Tritt A."/>
            <person name="Adam C."/>
            <person name="Daum C."/>
            <person name="Floudas D."/>
            <person name="Sun H."/>
            <person name="Yadav J.S."/>
            <person name="Pangilinan J."/>
            <person name="Larsson K.H."/>
            <person name="Matsuura K."/>
            <person name="Barry K."/>
            <person name="Labutti K."/>
            <person name="Kuo R."/>
            <person name="Ohm R.A."/>
            <person name="Bhattacharya S.S."/>
            <person name="Shirouzu T."/>
            <person name="Yoshinaga Y."/>
            <person name="Martin F.M."/>
            <person name="Grigoriev I.V."/>
            <person name="Hibbett D.S."/>
        </authorList>
    </citation>
    <scope>NUCLEOTIDE SEQUENCE [LARGE SCALE GENOMIC DNA]</scope>
    <source>
        <strain evidence="1 2">93-53</strain>
    </source>
</reference>
<dbReference type="AlphaFoldDB" id="A0A165CYK3"/>
<sequence>MTICIIILSMAFAVILLLFILPLDKAAFLMNPYAIKPICTSARQQPFQTVWGNLLGSWPSGLLRCINCAPVVE</sequence>
<dbReference type="Proteomes" id="UP000076871">
    <property type="component" value="Unassembled WGS sequence"/>
</dbReference>
<keyword evidence="2" id="KW-1185">Reference proteome</keyword>
<accession>A0A165CYK3</accession>
<dbReference type="RefSeq" id="XP_040761496.1">
    <property type="nucleotide sequence ID" value="XM_040902019.1"/>
</dbReference>
<evidence type="ECO:0000313" key="1">
    <source>
        <dbReference type="EMBL" id="KZT03756.1"/>
    </source>
</evidence>
<organism evidence="1 2">
    <name type="scientific">Laetiporus sulphureus 93-53</name>
    <dbReference type="NCBI Taxonomy" id="1314785"/>
    <lineage>
        <taxon>Eukaryota</taxon>
        <taxon>Fungi</taxon>
        <taxon>Dikarya</taxon>
        <taxon>Basidiomycota</taxon>
        <taxon>Agaricomycotina</taxon>
        <taxon>Agaricomycetes</taxon>
        <taxon>Polyporales</taxon>
        <taxon>Laetiporus</taxon>
    </lineage>
</organism>
<dbReference type="InParanoid" id="A0A165CYK3"/>